<proteinExistence type="predicted"/>
<evidence type="ECO:0000313" key="2">
    <source>
        <dbReference type="Proteomes" id="UP000319148"/>
    </source>
</evidence>
<dbReference type="GO" id="GO:0046677">
    <property type="term" value="P:response to antibiotic"/>
    <property type="evidence" value="ECO:0007669"/>
    <property type="project" value="InterPro"/>
</dbReference>
<sequence>MSIPTPDQALIGALEKYARPLGGDLQDYDEIIDAASDRHFVLIGEASHGTREFYRARAEITERLISEKSFDAVIVEADWPDAYRINRYVTQMNGDESANEALGDFERFPTWMWRNHEVEHFVHWLHDYNLRYISSNPDQARRTRPVGFYGLDLYSMNTSIHAVIDYLDQIDPEEARKARLRYGCLYHFMDDPHSYGRAMDRGLAASCEDDIVAQLMKLREKSISYLARNGVPNEEHYFSALRNAELVKSAEEYYRALYRGRQNSWNLRDKHMFETLNSLSDYLEEQLGRRAKIVVWAHNSHVGNAAATEMGRLGEFNIGQLAREHYGRDALLVGFSTCYGTVTAANNWDEDPETQIVRPPIAGSYEELFHHVNHKKFLLNLREDGEVVDGLMTPRLQRAIGVIYRPQTERQSHYFDSCLPEQFDFMIHYDETEAVEPLPTVMHRHKGELDETYPSGI</sequence>
<keyword evidence="2" id="KW-1185">Reference proteome</keyword>
<dbReference type="Pfam" id="PF05139">
    <property type="entry name" value="Erythro_esteras"/>
    <property type="match status" value="1"/>
</dbReference>
<dbReference type="InterPro" id="IPR014622">
    <property type="entry name" value="UCP036794_erythomycin"/>
</dbReference>
<dbReference type="AlphaFoldDB" id="A0A501PCE6"/>
<dbReference type="Gene3D" id="3.40.1660.10">
    <property type="entry name" value="EreA-like (biosynthetic domain)"/>
    <property type="match status" value="1"/>
</dbReference>
<dbReference type="Proteomes" id="UP000319148">
    <property type="component" value="Unassembled WGS sequence"/>
</dbReference>
<dbReference type="InterPro" id="IPR007815">
    <property type="entry name" value="Emycin_Estase"/>
</dbReference>
<dbReference type="EMBL" id="VFIY01000018">
    <property type="protein sequence ID" value="TPD57858.1"/>
    <property type="molecule type" value="Genomic_DNA"/>
</dbReference>
<organism evidence="1 2">
    <name type="scientific">Emcibacter nanhaiensis</name>
    <dbReference type="NCBI Taxonomy" id="1505037"/>
    <lineage>
        <taxon>Bacteria</taxon>
        <taxon>Pseudomonadati</taxon>
        <taxon>Pseudomonadota</taxon>
        <taxon>Alphaproteobacteria</taxon>
        <taxon>Emcibacterales</taxon>
        <taxon>Emcibacteraceae</taxon>
        <taxon>Emcibacter</taxon>
    </lineage>
</organism>
<dbReference type="Gene3D" id="1.20.1440.30">
    <property type="entry name" value="Biosynthetic Protein domain"/>
    <property type="match status" value="1"/>
</dbReference>
<dbReference type="Gene3D" id="3.30.1870.10">
    <property type="entry name" value="EreA-like, domain 2"/>
    <property type="match status" value="1"/>
</dbReference>
<dbReference type="PANTHER" id="PTHR31299:SF0">
    <property type="entry name" value="ESTERASE, PUTATIVE (AFU_ORTHOLOGUE AFUA_1G05850)-RELATED"/>
    <property type="match status" value="1"/>
</dbReference>
<dbReference type="InterPro" id="IPR052036">
    <property type="entry name" value="Hydrolase/PRTase-associated"/>
</dbReference>
<dbReference type="PIRSF" id="PIRSF036794">
    <property type="entry name" value="UCP_erythr_ester"/>
    <property type="match status" value="1"/>
</dbReference>
<gene>
    <name evidence="1" type="ORF">FIV46_17320</name>
</gene>
<evidence type="ECO:0000313" key="1">
    <source>
        <dbReference type="EMBL" id="TPD57858.1"/>
    </source>
</evidence>
<name>A0A501PCE6_9PROT</name>
<reference evidence="2" key="1">
    <citation type="submission" date="2019-06" db="EMBL/GenBank/DDBJ databases">
        <title>The complete genome of Emcibacter congregatus ZYLT.</title>
        <authorList>
            <person name="Zhao Z."/>
        </authorList>
    </citation>
    <scope>NUCLEOTIDE SEQUENCE [LARGE SCALE GENOMIC DNA]</scope>
    <source>
        <strain evidence="2">MCCC 1A06723</strain>
    </source>
</reference>
<dbReference type="PANTHER" id="PTHR31299">
    <property type="entry name" value="ESTERASE, PUTATIVE (AFU_ORTHOLOGUE AFUA_1G05850)-RELATED"/>
    <property type="match status" value="1"/>
</dbReference>
<comment type="caution">
    <text evidence="1">The sequence shown here is derived from an EMBL/GenBank/DDBJ whole genome shotgun (WGS) entry which is preliminary data.</text>
</comment>
<dbReference type="OrthoDB" id="9810066at2"/>
<dbReference type="RefSeq" id="WP_139942174.1">
    <property type="nucleotide sequence ID" value="NZ_JBHSYP010000005.1"/>
</dbReference>
<protein>
    <submittedName>
        <fullName evidence="1">Erythromycin esterase family protein</fullName>
    </submittedName>
</protein>
<dbReference type="SUPFAM" id="SSF159501">
    <property type="entry name" value="EreA/ChaN-like"/>
    <property type="match status" value="1"/>
</dbReference>
<dbReference type="CDD" id="cd14728">
    <property type="entry name" value="Ere-like"/>
    <property type="match status" value="1"/>
</dbReference>
<accession>A0A501PCE6</accession>